<dbReference type="Gene3D" id="3.30.360.10">
    <property type="entry name" value="Dihydrodipicolinate Reductase, domain 2"/>
    <property type="match status" value="1"/>
</dbReference>
<feature type="domain" description="GFO/IDH/MocA-like oxidoreductase" evidence="2">
    <location>
        <begin position="152"/>
        <end position="247"/>
    </location>
</feature>
<dbReference type="SUPFAM" id="SSF55347">
    <property type="entry name" value="Glyceraldehyde-3-phosphate dehydrogenase-like, C-terminal domain"/>
    <property type="match status" value="1"/>
</dbReference>
<accession>A0A4R9C4X2</accession>
<dbReference type="Proteomes" id="UP000297454">
    <property type="component" value="Unassembled WGS sequence"/>
</dbReference>
<sequence>MRFGIVGTNFITDEFMEGAMLMKDCIEVTSVCSGKIENAKKFAEKYSIKNVYENHIEMLDSGEIDSIYIAVPNALHFNIAMAAIQRRISVFCEKPLAVNSGQARVLINEALKNKVYVHHGVVPLYTENLNVIKNNLQNIGRIRRAIFGLNQYSSRYDRYLRGENPTTFRNELANGAIMDLGVYIVSLCVSLFGKPRNIFANSIMLESNVDGSTSAILSYDNFEVILLCSKIIDSNVVSEISGEDGIISIGVPSRISTVKIMKRLNTANIETFNEMENSFKRQLKEFLNVVENGNYESDVVPYSLSIDIIDVMTEIRKICGVKFKEDE</sequence>
<dbReference type="InterPro" id="IPR036291">
    <property type="entry name" value="NAD(P)-bd_dom_sf"/>
</dbReference>
<dbReference type="PANTHER" id="PTHR43054:SF1">
    <property type="entry name" value="SCYLLO-INOSITOL 2-DEHYDROGENASE (NADP(+)) IOLU"/>
    <property type="match status" value="1"/>
</dbReference>
<protein>
    <submittedName>
        <fullName evidence="3">Gfo/Idh/MocA family oxidoreductase</fullName>
    </submittedName>
</protein>
<dbReference type="Gene3D" id="3.40.50.720">
    <property type="entry name" value="NAD(P)-binding Rossmann-like Domain"/>
    <property type="match status" value="1"/>
</dbReference>
<comment type="caution">
    <text evidence="3">The sequence shown here is derived from an EMBL/GenBank/DDBJ whole genome shotgun (WGS) entry which is preliminary data.</text>
</comment>
<dbReference type="InterPro" id="IPR000683">
    <property type="entry name" value="Gfo/Idh/MocA-like_OxRdtase_N"/>
</dbReference>
<reference evidence="3 4" key="1">
    <citation type="submission" date="2019-01" db="EMBL/GenBank/DDBJ databases">
        <title>Draft Genome Sequences of Helcococcus ovis Strains Isolated from the Uterus and Vagina of Dairy Cows with Metritis.</title>
        <authorList>
            <person name="Cunha F."/>
            <person name="Jeon S.J."/>
            <person name="Kutzer P."/>
            <person name="Galvao K.N."/>
        </authorList>
    </citation>
    <scope>NUCLEOTIDE SEQUENCE [LARGE SCALE GENOMIC DNA]</scope>
    <source>
        <strain evidence="3 4">KG-37</strain>
    </source>
</reference>
<gene>
    <name evidence="3" type="ORF">EQF91_02565</name>
</gene>
<keyword evidence="4" id="KW-1185">Reference proteome</keyword>
<dbReference type="EMBL" id="SCFR01000006">
    <property type="protein sequence ID" value="TFF66827.1"/>
    <property type="molecule type" value="Genomic_DNA"/>
</dbReference>
<dbReference type="InterPro" id="IPR055170">
    <property type="entry name" value="GFO_IDH_MocA-like_dom"/>
</dbReference>
<dbReference type="GO" id="GO:0000166">
    <property type="term" value="F:nucleotide binding"/>
    <property type="evidence" value="ECO:0007669"/>
    <property type="project" value="InterPro"/>
</dbReference>
<evidence type="ECO:0000313" key="3">
    <source>
        <dbReference type="EMBL" id="TFF66827.1"/>
    </source>
</evidence>
<proteinExistence type="predicted"/>
<dbReference type="AlphaFoldDB" id="A0A4R9C4X2"/>
<evidence type="ECO:0000313" key="4">
    <source>
        <dbReference type="Proteomes" id="UP000297454"/>
    </source>
</evidence>
<dbReference type="SUPFAM" id="SSF51735">
    <property type="entry name" value="NAD(P)-binding Rossmann-fold domains"/>
    <property type="match status" value="1"/>
</dbReference>
<dbReference type="PANTHER" id="PTHR43054">
    <property type="match status" value="1"/>
</dbReference>
<dbReference type="GeneID" id="97031002"/>
<dbReference type="RefSeq" id="WP_134710763.1">
    <property type="nucleotide sequence ID" value="NZ_CP119081.1"/>
</dbReference>
<organism evidence="3 4">
    <name type="scientific">Helcococcus ovis</name>
    <dbReference type="NCBI Taxonomy" id="72026"/>
    <lineage>
        <taxon>Bacteria</taxon>
        <taxon>Bacillati</taxon>
        <taxon>Bacillota</taxon>
        <taxon>Tissierellia</taxon>
        <taxon>Tissierellales</taxon>
        <taxon>Peptoniphilaceae</taxon>
        <taxon>Helcococcus</taxon>
    </lineage>
</organism>
<evidence type="ECO:0000259" key="2">
    <source>
        <dbReference type="Pfam" id="PF22725"/>
    </source>
</evidence>
<dbReference type="OrthoDB" id="9783105at2"/>
<dbReference type="Pfam" id="PF22725">
    <property type="entry name" value="GFO_IDH_MocA_C3"/>
    <property type="match status" value="1"/>
</dbReference>
<name>A0A4R9C4X2_9FIRM</name>
<evidence type="ECO:0000259" key="1">
    <source>
        <dbReference type="Pfam" id="PF01408"/>
    </source>
</evidence>
<feature type="domain" description="Gfo/Idh/MocA-like oxidoreductase N-terminal" evidence="1">
    <location>
        <begin position="1"/>
        <end position="119"/>
    </location>
</feature>
<dbReference type="Pfam" id="PF01408">
    <property type="entry name" value="GFO_IDH_MocA"/>
    <property type="match status" value="1"/>
</dbReference>